<protein>
    <submittedName>
        <fullName evidence="4">MchE protein</fullName>
    </submittedName>
</protein>
<dbReference type="OrthoDB" id="235102at2"/>
<dbReference type="InterPro" id="IPR051909">
    <property type="entry name" value="MFP_Cation_Efflux"/>
</dbReference>
<dbReference type="RefSeq" id="WP_008703263.1">
    <property type="nucleotide sequence ID" value="NZ_ANOG01000777.1"/>
</dbReference>
<keyword evidence="1" id="KW-0813">Transport</keyword>
<feature type="region of interest" description="Disordered" evidence="2">
    <location>
        <begin position="455"/>
        <end position="475"/>
    </location>
</feature>
<dbReference type="PANTHER" id="PTHR30097">
    <property type="entry name" value="CATION EFFLUX SYSTEM PROTEIN CUSB"/>
    <property type="match status" value="1"/>
</dbReference>
<proteinExistence type="predicted"/>
<dbReference type="EMBL" id="ANOG01000777">
    <property type="protein sequence ID" value="EMI17601.1"/>
    <property type="molecule type" value="Genomic_DNA"/>
</dbReference>
<dbReference type="GO" id="GO:0060003">
    <property type="term" value="P:copper ion export"/>
    <property type="evidence" value="ECO:0007669"/>
    <property type="project" value="TreeGrafter"/>
</dbReference>
<name>M5RES7_9BACT</name>
<dbReference type="PANTHER" id="PTHR30097:SF4">
    <property type="entry name" value="SLR6042 PROTEIN"/>
    <property type="match status" value="1"/>
</dbReference>
<organism evidence="4 5">
    <name type="scientific">Rhodopirellula maiorica SM1</name>
    <dbReference type="NCBI Taxonomy" id="1265738"/>
    <lineage>
        <taxon>Bacteria</taxon>
        <taxon>Pseudomonadati</taxon>
        <taxon>Planctomycetota</taxon>
        <taxon>Planctomycetia</taxon>
        <taxon>Pirellulales</taxon>
        <taxon>Pirellulaceae</taxon>
        <taxon>Novipirellula</taxon>
    </lineage>
</organism>
<keyword evidence="3" id="KW-1133">Transmembrane helix</keyword>
<dbReference type="PATRIC" id="fig|1265738.3.peg.5484"/>
<keyword evidence="3" id="KW-0812">Transmembrane</keyword>
<evidence type="ECO:0000313" key="5">
    <source>
        <dbReference type="Proteomes" id="UP000011991"/>
    </source>
</evidence>
<evidence type="ECO:0000313" key="4">
    <source>
        <dbReference type="EMBL" id="EMI17601.1"/>
    </source>
</evidence>
<dbReference type="Proteomes" id="UP000011991">
    <property type="component" value="Unassembled WGS sequence"/>
</dbReference>
<dbReference type="AlphaFoldDB" id="M5RES7"/>
<keyword evidence="5" id="KW-1185">Reference proteome</keyword>
<reference evidence="4 5" key="1">
    <citation type="journal article" date="2013" name="Mar. Genomics">
        <title>Expression of sulfatases in Rhodopirellula baltica and the diversity of sulfatases in the genus Rhodopirellula.</title>
        <authorList>
            <person name="Wegner C.E."/>
            <person name="Richter-Heitmann T."/>
            <person name="Klindworth A."/>
            <person name="Klockow C."/>
            <person name="Richter M."/>
            <person name="Achstetter T."/>
            <person name="Glockner F.O."/>
            <person name="Harder J."/>
        </authorList>
    </citation>
    <scope>NUCLEOTIDE SEQUENCE [LARGE SCALE GENOMIC DNA]</scope>
    <source>
        <strain evidence="4 5">SM1</strain>
    </source>
</reference>
<feature type="transmembrane region" description="Helical" evidence="3">
    <location>
        <begin position="7"/>
        <end position="27"/>
    </location>
</feature>
<evidence type="ECO:0000256" key="2">
    <source>
        <dbReference type="SAM" id="MobiDB-lite"/>
    </source>
</evidence>
<evidence type="ECO:0000256" key="1">
    <source>
        <dbReference type="ARBA" id="ARBA00022448"/>
    </source>
</evidence>
<evidence type="ECO:0000256" key="3">
    <source>
        <dbReference type="SAM" id="Phobius"/>
    </source>
</evidence>
<keyword evidence="3" id="KW-0472">Membrane</keyword>
<comment type="caution">
    <text evidence="4">The sequence shown here is derived from an EMBL/GenBank/DDBJ whole genome shotgun (WGS) entry which is preliminary data.</text>
</comment>
<dbReference type="GO" id="GO:0015679">
    <property type="term" value="P:plasma membrane copper ion transport"/>
    <property type="evidence" value="ECO:0007669"/>
    <property type="project" value="TreeGrafter"/>
</dbReference>
<accession>M5RES7</accession>
<gene>
    <name evidence="4" type="ORF">RMSM_05479</name>
</gene>
<sequence length="475" mass="51961">MKSFISFFRAGIGPAIIIVAVAAIWFFRGKLFDSHEAVETSAASQTNNSAEKQTVLEISAQARKNLGLVSKPARPQTYWRSVTIPGVVADRPGVSDRGVTSPAVGIVTAIHAFPGDTLRPGNALFTLRLFSEYLQNTQTQLFKANQETSIIQAEMERLAGAASVGAVSQGKIIELRANLTRQRAIIQSSRQDLLTRGLLPEQIDQVQRQGEFVSTIEVTAPPPLTQQSEEGNRSNNAVHQASLVTDSVAANDVAYEVQELNVEMGQQVQAGQLLAKLSNHQSLYVIGHAFKREASFLEQAAAANRAVQIEFAEDNAADWPVIEQTFVIRHLSNTIDPESRTFDFFVPLSNQSHAYEKSGNTFLVWRYRPGQRARIRVPVEQFENVFVLPAEAVVREGPEAYVFRQNGDLFKQLPVHVLHEDRLSIVIANDGSILPGSYLAQSSAASLNRVLKSQSTSGKAPGVHVHADGTVHAAH</sequence>
<dbReference type="GO" id="GO:0030313">
    <property type="term" value="C:cell envelope"/>
    <property type="evidence" value="ECO:0007669"/>
    <property type="project" value="TreeGrafter"/>
</dbReference>
<dbReference type="Gene3D" id="2.40.50.100">
    <property type="match status" value="1"/>
</dbReference>